<dbReference type="InterPro" id="IPR001683">
    <property type="entry name" value="PX_dom"/>
</dbReference>
<dbReference type="GeneID" id="115824229"/>
<dbReference type="SUPFAM" id="SSF48097">
    <property type="entry name" value="Regulator of G-protein signaling, RGS"/>
    <property type="match status" value="1"/>
</dbReference>
<gene>
    <name evidence="8" type="primary">LOC115824229</name>
</gene>
<dbReference type="SMART" id="SM00312">
    <property type="entry name" value="PX"/>
    <property type="match status" value="1"/>
</dbReference>
<dbReference type="PROSITE" id="PS50132">
    <property type="entry name" value="RGS"/>
    <property type="match status" value="1"/>
</dbReference>
<evidence type="ECO:0000259" key="4">
    <source>
        <dbReference type="PROSITE" id="PS50132"/>
    </source>
</evidence>
<dbReference type="GO" id="GO:0005768">
    <property type="term" value="C:endosome"/>
    <property type="evidence" value="ECO:0007669"/>
    <property type="project" value="TreeGrafter"/>
</dbReference>
<feature type="transmembrane region" description="Helical" evidence="3">
    <location>
        <begin position="30"/>
        <end position="51"/>
    </location>
</feature>
<evidence type="ECO:0000256" key="3">
    <source>
        <dbReference type="SAM" id="Phobius"/>
    </source>
</evidence>
<dbReference type="SMART" id="SM00315">
    <property type="entry name" value="RGS"/>
    <property type="match status" value="1"/>
</dbReference>
<dbReference type="Pfam" id="PF00615">
    <property type="entry name" value="RGS"/>
    <property type="match status" value="1"/>
</dbReference>
<dbReference type="SMART" id="SM00313">
    <property type="entry name" value="PXA"/>
    <property type="match status" value="1"/>
</dbReference>
<dbReference type="PROSITE" id="PS50195">
    <property type="entry name" value="PX"/>
    <property type="match status" value="1"/>
</dbReference>
<dbReference type="InterPro" id="IPR036305">
    <property type="entry name" value="RGS_sf"/>
</dbReference>
<dbReference type="InterPro" id="IPR003114">
    <property type="entry name" value="Phox_assoc"/>
</dbReference>
<dbReference type="GO" id="GO:0035091">
    <property type="term" value="F:phosphatidylinositol binding"/>
    <property type="evidence" value="ECO:0007669"/>
    <property type="project" value="InterPro"/>
</dbReference>
<feature type="domain" description="RGS" evidence="4">
    <location>
        <begin position="418"/>
        <end position="532"/>
    </location>
</feature>
<feature type="compositionally biased region" description="Acidic residues" evidence="2">
    <location>
        <begin position="788"/>
        <end position="802"/>
    </location>
</feature>
<name>A0A6J2WKM8_CHACN</name>
<accession>A0A6J2WKM8</accession>
<keyword evidence="7" id="KW-1185">Reference proteome</keyword>
<evidence type="ECO:0000313" key="8">
    <source>
        <dbReference type="RefSeq" id="XP_030644197.1"/>
    </source>
</evidence>
<feature type="region of interest" description="Disordered" evidence="2">
    <location>
        <begin position="536"/>
        <end position="555"/>
    </location>
</feature>
<dbReference type="Pfam" id="PF02194">
    <property type="entry name" value="PXA"/>
    <property type="match status" value="1"/>
</dbReference>
<dbReference type="PANTHER" id="PTHR22775:SF48">
    <property type="entry name" value="SORTING NEXIN-25"/>
    <property type="match status" value="1"/>
</dbReference>
<evidence type="ECO:0000259" key="5">
    <source>
        <dbReference type="PROSITE" id="PS50195"/>
    </source>
</evidence>
<dbReference type="InterPro" id="IPR013937">
    <property type="entry name" value="Sorting_nexin_C"/>
</dbReference>
<feature type="region of interest" description="Disordered" evidence="2">
    <location>
        <begin position="784"/>
        <end position="803"/>
    </location>
</feature>
<dbReference type="Proteomes" id="UP000504632">
    <property type="component" value="Chromosome 11"/>
</dbReference>
<feature type="domain" description="PX" evidence="5">
    <location>
        <begin position="637"/>
        <end position="757"/>
    </location>
</feature>
<protein>
    <submittedName>
        <fullName evidence="8">Sorting nexin-25</fullName>
    </submittedName>
</protein>
<feature type="domain" description="PXA" evidence="6">
    <location>
        <begin position="130"/>
        <end position="296"/>
    </location>
</feature>
<dbReference type="PANTHER" id="PTHR22775">
    <property type="entry name" value="SORTING NEXIN"/>
    <property type="match status" value="1"/>
</dbReference>
<dbReference type="InterPro" id="IPR044926">
    <property type="entry name" value="RGS_subdomain_2"/>
</dbReference>
<dbReference type="InterPro" id="IPR037899">
    <property type="entry name" value="SNX25_PX"/>
</dbReference>
<dbReference type="InParanoid" id="A0A6J2WKM8"/>
<evidence type="ECO:0000259" key="6">
    <source>
        <dbReference type="PROSITE" id="PS51207"/>
    </source>
</evidence>
<evidence type="ECO:0000256" key="1">
    <source>
        <dbReference type="ARBA" id="ARBA00010883"/>
    </source>
</evidence>
<dbReference type="Pfam" id="PF00787">
    <property type="entry name" value="PX"/>
    <property type="match status" value="1"/>
</dbReference>
<organism evidence="7 8">
    <name type="scientific">Chanos chanos</name>
    <name type="common">Milkfish</name>
    <name type="synonym">Mugil chanos</name>
    <dbReference type="NCBI Taxonomy" id="29144"/>
    <lineage>
        <taxon>Eukaryota</taxon>
        <taxon>Metazoa</taxon>
        <taxon>Chordata</taxon>
        <taxon>Craniata</taxon>
        <taxon>Vertebrata</taxon>
        <taxon>Euteleostomi</taxon>
        <taxon>Actinopterygii</taxon>
        <taxon>Neopterygii</taxon>
        <taxon>Teleostei</taxon>
        <taxon>Ostariophysi</taxon>
        <taxon>Gonorynchiformes</taxon>
        <taxon>Chanidae</taxon>
        <taxon>Chanos</taxon>
    </lineage>
</organism>
<keyword evidence="3" id="KW-0472">Membrane</keyword>
<dbReference type="Gene3D" id="3.30.1520.10">
    <property type="entry name" value="Phox-like domain"/>
    <property type="match status" value="1"/>
</dbReference>
<proteinExistence type="inferred from homology"/>
<evidence type="ECO:0000313" key="7">
    <source>
        <dbReference type="Proteomes" id="UP000504632"/>
    </source>
</evidence>
<dbReference type="RefSeq" id="XP_030644197.1">
    <property type="nucleotide sequence ID" value="XM_030788337.1"/>
</dbReference>
<dbReference type="Gene3D" id="1.10.167.10">
    <property type="entry name" value="Regulator of G-protein Signalling 4, domain 2"/>
    <property type="match status" value="1"/>
</dbReference>
<dbReference type="SUPFAM" id="SSF64268">
    <property type="entry name" value="PX domain"/>
    <property type="match status" value="1"/>
</dbReference>
<dbReference type="PROSITE" id="PS51207">
    <property type="entry name" value="PXA"/>
    <property type="match status" value="1"/>
</dbReference>
<dbReference type="OrthoDB" id="120967at2759"/>
<dbReference type="CDD" id="cd06878">
    <property type="entry name" value="PX_SNX25"/>
    <property type="match status" value="1"/>
</dbReference>
<reference evidence="7" key="1">
    <citation type="submission" date="2024-06" db="UniProtKB">
        <authorList>
            <consortium name="RefSeq"/>
        </authorList>
    </citation>
    <scope>NUCLEOTIDE SEQUENCE [LARGE SCALE GENOMIC DNA]</scope>
</reference>
<keyword evidence="3" id="KW-1133">Transmembrane helix</keyword>
<dbReference type="InterPro" id="IPR036871">
    <property type="entry name" value="PX_dom_sf"/>
</dbReference>
<evidence type="ECO:0000256" key="2">
    <source>
        <dbReference type="SAM" id="MobiDB-lite"/>
    </source>
</evidence>
<keyword evidence="3" id="KW-0812">Transmembrane</keyword>
<comment type="similarity">
    <text evidence="1">Belongs to the sorting nexin family.</text>
</comment>
<dbReference type="Pfam" id="PF08628">
    <property type="entry name" value="Nexin_C"/>
    <property type="match status" value="1"/>
</dbReference>
<dbReference type="AlphaFoldDB" id="A0A6J2WKM8"/>
<reference evidence="8" key="2">
    <citation type="submission" date="2025-08" db="UniProtKB">
        <authorList>
            <consortium name="RefSeq"/>
        </authorList>
    </citation>
    <scope>IDENTIFICATION</scope>
</reference>
<feature type="transmembrane region" description="Helical" evidence="3">
    <location>
        <begin position="63"/>
        <end position="82"/>
    </location>
</feature>
<sequence length="964" mass="110173">MHFAGSNGVSRRYPEDATVPRNGAWACSPVSFVLASIGVGLAAAISFQFACGDLTITSLFLKLFMYVSFVVMCLSLGSYGFLSRKSPLKLCSFDTSKRSSHLLNLFNEIITCEGPGPVQEPGQLKRAVVSHGVDKAMKEVFDYGYRDYVLSWYSSLSQDEGRLHQMLLEDFWELLKQLRGRVAEVDTVKVVCSDVVKRLHVHFCDLRAANGRLEEDPRPFLLHPCLRSPQAELAFLRCCGRLMLLYVLPARDVRSHSLRLVLSEVIAIKVLKPLVDLLSDPDYINRTLLTWLEQREQLLERHRKAYTYAPSYEEFIKLISSSSDVEFLQQLRYQIVMEIIQATTISNLPNMKKSKGRDKAMKTDLLRARNMKRYVNQLTVAKRQCEKRIWLLGGPCYEQQEDGAGDEAEGSRGPRILQFEEIMANPALRGYFRVYMERVDKRALICFWEQAETLKNASKCEVPQLVGEIYQNFFVESREIPVEKALMKEIQQTLVGNKGTEVFRRLQGEVYESMKERYYPSFLVSDLYEGLIKREQNSTQPDPNDKESPTEEGTQEVLLDDGGQGINEQASYAASRLSQLHERLEYKRQALGSIQNSPKPDKKIVCQLREEIGSMEREHTDLQQHISRTDYWCENLGLWTAAVTSGEAVEENGELTACYCVCVSLPDKDNATHSRWAVTRKLSEFQALHKKLLECFPTLKKVTLPSVSKLPFKSIDQKFLEKSRCQLNSFLQRMLADERLCQSEALYAFLSPAPEHLKMMDVQKKPSFSLTAFLDKLPKDLFPSHQEEEGDEDSDVSDYGDETDGKRDALAEPLFMLIGEIFELKGMFKWVRRTLIALVQVTYGRTINKQIRDTVGWICSEPMLLYYISVVKDTLWPDGKLASLTNQRSEAERRATRERAQKKLLDSVPDVLQSLVGQQNARHGVIKVFNALQETRANKHLLYVLLELCLREMCPELTAEMAQV</sequence>
<dbReference type="InterPro" id="IPR016137">
    <property type="entry name" value="RGS"/>
</dbReference>